<dbReference type="InterPro" id="IPR016181">
    <property type="entry name" value="Acyl_CoA_acyltransferase"/>
</dbReference>
<evidence type="ECO:0000313" key="6">
    <source>
        <dbReference type="Proteomes" id="UP000326354"/>
    </source>
</evidence>
<proteinExistence type="inferred from homology"/>
<dbReference type="GO" id="GO:0016747">
    <property type="term" value="F:acyltransferase activity, transferring groups other than amino-acyl groups"/>
    <property type="evidence" value="ECO:0007669"/>
    <property type="project" value="InterPro"/>
</dbReference>
<dbReference type="Gene3D" id="3.40.630.30">
    <property type="match status" value="1"/>
</dbReference>
<dbReference type="OrthoDB" id="9788916at2"/>
<dbReference type="Pfam" id="PF13302">
    <property type="entry name" value="Acetyltransf_3"/>
    <property type="match status" value="1"/>
</dbReference>
<dbReference type="PANTHER" id="PTHR43792:SF8">
    <property type="entry name" value="[RIBOSOMAL PROTEIN US5]-ALANINE N-ACETYLTRANSFERASE"/>
    <property type="match status" value="1"/>
</dbReference>
<accession>A0A5S9F1W3</accession>
<keyword evidence="2" id="KW-0012">Acyltransferase</keyword>
<gene>
    <name evidence="5" type="ORF">UABAM_01175</name>
</gene>
<evidence type="ECO:0000256" key="2">
    <source>
        <dbReference type="ARBA" id="ARBA00023315"/>
    </source>
</evidence>
<feature type="domain" description="N-acetyltransferase" evidence="4">
    <location>
        <begin position="7"/>
        <end position="144"/>
    </location>
</feature>
<dbReference type="InterPro" id="IPR000182">
    <property type="entry name" value="GNAT_dom"/>
</dbReference>
<sequence>MRITPNILLENLTIEDASTLFSLIEKNRDLLEKYLYWVKSVVDVKTAEDYIRTRVSSDKPGAKWFKIIFRKKISGIFGIKSLCHEKSEVEIGYWLSQHAHGNGIVTQIISTVCESLKHKKNIKYLKICCLEENHASISVAKSVGGIHTNTIHKYFEIDGILQDLHVYTAKLF</sequence>
<evidence type="ECO:0000259" key="4">
    <source>
        <dbReference type="Pfam" id="PF13302"/>
    </source>
</evidence>
<keyword evidence="1 5" id="KW-0808">Transferase</keyword>
<protein>
    <submittedName>
        <fullName evidence="5">Ribosomal-protein-serine acetyltransferase</fullName>
    </submittedName>
</protein>
<dbReference type="Proteomes" id="UP000326354">
    <property type="component" value="Chromosome"/>
</dbReference>
<dbReference type="RefSeq" id="WP_151967059.1">
    <property type="nucleotide sequence ID" value="NZ_AP019860.1"/>
</dbReference>
<evidence type="ECO:0000256" key="1">
    <source>
        <dbReference type="ARBA" id="ARBA00022679"/>
    </source>
</evidence>
<dbReference type="SUPFAM" id="SSF55729">
    <property type="entry name" value="Acyl-CoA N-acyltransferases (Nat)"/>
    <property type="match status" value="1"/>
</dbReference>
<name>A0A5S9F1W3_UABAM</name>
<comment type="similarity">
    <text evidence="3">Belongs to the acetyltransferase family. RimJ subfamily.</text>
</comment>
<evidence type="ECO:0000256" key="3">
    <source>
        <dbReference type="ARBA" id="ARBA00038502"/>
    </source>
</evidence>
<dbReference type="KEGG" id="uam:UABAM_01175"/>
<dbReference type="InterPro" id="IPR051531">
    <property type="entry name" value="N-acetyltransferase"/>
</dbReference>
<dbReference type="PANTHER" id="PTHR43792">
    <property type="entry name" value="GNAT FAMILY, PUTATIVE (AFU_ORTHOLOGUE AFUA_3G00765)-RELATED-RELATED"/>
    <property type="match status" value="1"/>
</dbReference>
<keyword evidence="6" id="KW-1185">Reference proteome</keyword>
<dbReference type="AlphaFoldDB" id="A0A5S9F1W3"/>
<dbReference type="EMBL" id="AP019860">
    <property type="protein sequence ID" value="BBM82832.1"/>
    <property type="molecule type" value="Genomic_DNA"/>
</dbReference>
<evidence type="ECO:0000313" key="5">
    <source>
        <dbReference type="EMBL" id="BBM82832.1"/>
    </source>
</evidence>
<organism evidence="5 6">
    <name type="scientific">Uabimicrobium amorphum</name>
    <dbReference type="NCBI Taxonomy" id="2596890"/>
    <lineage>
        <taxon>Bacteria</taxon>
        <taxon>Pseudomonadati</taxon>
        <taxon>Planctomycetota</taxon>
        <taxon>Candidatus Uabimicrobiia</taxon>
        <taxon>Candidatus Uabimicrobiales</taxon>
        <taxon>Candidatus Uabimicrobiaceae</taxon>
        <taxon>Candidatus Uabimicrobium</taxon>
    </lineage>
</organism>
<reference evidence="5 6" key="1">
    <citation type="submission" date="2019-08" db="EMBL/GenBank/DDBJ databases">
        <title>Complete genome sequence of Candidatus Uab amorphum.</title>
        <authorList>
            <person name="Shiratori T."/>
            <person name="Suzuki S."/>
            <person name="Kakizawa Y."/>
            <person name="Ishida K."/>
        </authorList>
    </citation>
    <scope>NUCLEOTIDE SEQUENCE [LARGE SCALE GENOMIC DNA]</scope>
    <source>
        <strain evidence="5 6">SRT547</strain>
    </source>
</reference>